<keyword evidence="3" id="KW-1185">Reference proteome</keyword>
<reference key="1">
    <citation type="submission" date="2010-09" db="EMBL/GenBank/DDBJ databases">
        <title>Complete sequence of Caldicellulosiruptor hydrothermalis 108.</title>
        <authorList>
            <consortium name="US DOE Joint Genome Institute"/>
            <person name="Lucas S."/>
            <person name="Copeland A."/>
            <person name="Lapidus A."/>
            <person name="Cheng J.-F."/>
            <person name="Bruce D."/>
            <person name="Goodwin L."/>
            <person name="Pitluck S."/>
            <person name="Davenport K."/>
            <person name="Detter J.C."/>
            <person name="Han C."/>
            <person name="Tapia R."/>
            <person name="Land M."/>
            <person name="Hauser L."/>
            <person name="Chang Y.-J."/>
            <person name="Jeffries C."/>
            <person name="Kyrpides N."/>
            <person name="Ivanova N."/>
            <person name="Mikhailova N."/>
            <person name="Blumer-Schuette S.E."/>
            <person name="Kelly R.M."/>
            <person name="Woyke T."/>
        </authorList>
    </citation>
    <scope>NUCLEOTIDE SEQUENCE</scope>
    <source>
        <strain>108</strain>
    </source>
</reference>
<dbReference type="RefSeq" id="WP_013402827.1">
    <property type="nucleotide sequence ID" value="NC_014652.1"/>
</dbReference>
<keyword evidence="1" id="KW-1133">Transmembrane helix</keyword>
<feature type="transmembrane region" description="Helical" evidence="1">
    <location>
        <begin position="6"/>
        <end position="31"/>
    </location>
</feature>
<name>E4Q7B9_CALH1</name>
<proteinExistence type="predicted"/>
<gene>
    <name evidence="2" type="ordered locus">Calhy_0903</name>
</gene>
<reference evidence="2 3" key="2">
    <citation type="journal article" date="2011" name="J. Bacteriol.">
        <title>Complete genome sequences for the anaerobic, extremely thermophilic plant biomass-degrading bacteria Caldicellulosiruptor hydrothermalis, Caldicellulosiruptor kristjanssonii, Caldicellulosiruptor kronotskyensis, Caldicellulosiruptor owensenis, and Caldicellulosiruptor lactoaceticus.</title>
        <authorList>
            <person name="Blumer-Schuette S.E."/>
            <person name="Ozdemir I."/>
            <person name="Mistry D."/>
            <person name="Lucas S."/>
            <person name="Lapidus A."/>
            <person name="Cheng J.F."/>
            <person name="Goodwin L.A."/>
            <person name="Pitluck S."/>
            <person name="Land M.L."/>
            <person name="Hauser L.J."/>
            <person name="Woyke T."/>
            <person name="Mikhailova N."/>
            <person name="Pati A."/>
            <person name="Kyrpides N.C."/>
            <person name="Ivanova N."/>
            <person name="Detter J.C."/>
            <person name="Walston-Davenport K."/>
            <person name="Han S."/>
            <person name="Adams M.W."/>
            <person name="Kelly R.M."/>
        </authorList>
    </citation>
    <scope>NUCLEOTIDE SEQUENCE [LARGE SCALE GENOMIC DNA]</scope>
    <source>
        <strain evidence="3">DSM 18901 / VKM B-2411 / 108</strain>
    </source>
</reference>
<dbReference type="InterPro" id="IPR012902">
    <property type="entry name" value="N_methyl_site"/>
</dbReference>
<dbReference type="OrthoDB" id="1716344at2"/>
<protein>
    <recommendedName>
        <fullName evidence="4">Prepilin-type N-terminal cleavage/methylation domain-containing protein</fullName>
    </recommendedName>
</protein>
<keyword evidence="1" id="KW-0472">Membrane</keyword>
<dbReference type="KEGG" id="chd:Calhy_0903"/>
<evidence type="ECO:0000313" key="3">
    <source>
        <dbReference type="Proteomes" id="UP000006890"/>
    </source>
</evidence>
<evidence type="ECO:0000313" key="2">
    <source>
        <dbReference type="EMBL" id="ADQ06632.1"/>
    </source>
</evidence>
<accession>E4Q7B9</accession>
<dbReference type="HOGENOM" id="CLU_1425596_0_0_9"/>
<dbReference type="AlphaFoldDB" id="E4Q7B9"/>
<evidence type="ECO:0000256" key="1">
    <source>
        <dbReference type="SAM" id="Phobius"/>
    </source>
</evidence>
<dbReference type="Pfam" id="PF07963">
    <property type="entry name" value="N_methyl"/>
    <property type="match status" value="1"/>
</dbReference>
<sequence>MKKRALGFTLIEVLVSVTILFIVIVVIYDFFMNTNKFLHNQDENIEVSLQAKRLQEDIKQWFQMADQKSIECFPYSKRVEMNVYEYDLAQNIFLKYRIVLQYDGVQKKISIHKYDEAGREVSSSIYLEKKVEYFSVIENGNLVLITYEIKFSPKKVQKYEITYYRRTD</sequence>
<evidence type="ECO:0008006" key="4">
    <source>
        <dbReference type="Google" id="ProtNLM"/>
    </source>
</evidence>
<organism evidence="2 3">
    <name type="scientific">Caldicellulosiruptor hydrothermalis (strain DSM 18901 / VKM B-2411 / 108)</name>
    <dbReference type="NCBI Taxonomy" id="632292"/>
    <lineage>
        <taxon>Bacteria</taxon>
        <taxon>Bacillati</taxon>
        <taxon>Bacillota</taxon>
        <taxon>Bacillota incertae sedis</taxon>
        <taxon>Caldicellulosiruptorales</taxon>
        <taxon>Caldicellulosiruptoraceae</taxon>
        <taxon>Caldicellulosiruptor</taxon>
    </lineage>
</organism>
<dbReference type="EMBL" id="CP002219">
    <property type="protein sequence ID" value="ADQ06632.1"/>
    <property type="molecule type" value="Genomic_DNA"/>
</dbReference>
<dbReference type="STRING" id="632292.Calhy_0903"/>
<dbReference type="Proteomes" id="UP000006890">
    <property type="component" value="Chromosome"/>
</dbReference>
<keyword evidence="1" id="KW-0812">Transmembrane</keyword>